<evidence type="ECO:0000313" key="1">
    <source>
        <dbReference type="EMBL" id="CAA9570677.1"/>
    </source>
</evidence>
<dbReference type="AlphaFoldDB" id="A0A6J4V6U2"/>
<name>A0A6J4V6U2_9CYAN</name>
<reference evidence="1" key="1">
    <citation type="submission" date="2020-02" db="EMBL/GenBank/DDBJ databases">
        <authorList>
            <person name="Meier V. D."/>
        </authorList>
    </citation>
    <scope>NUCLEOTIDE SEQUENCE</scope>
    <source>
        <strain evidence="1">AVDCRST_MAG81</strain>
    </source>
</reference>
<protein>
    <submittedName>
        <fullName evidence="1">Transposase</fullName>
    </submittedName>
</protein>
<dbReference type="SUPFAM" id="SSF46689">
    <property type="entry name" value="Homeodomain-like"/>
    <property type="match status" value="1"/>
</dbReference>
<dbReference type="EMBL" id="CADCWO010000088">
    <property type="protein sequence ID" value="CAA9570677.1"/>
    <property type="molecule type" value="Genomic_DNA"/>
</dbReference>
<accession>A0A6J4V6U2</accession>
<gene>
    <name evidence="1" type="ORF">AVDCRST_MAG81-1572</name>
</gene>
<proteinExistence type="predicted"/>
<organism evidence="1">
    <name type="scientific">uncultured Synechococcales cyanobacterium</name>
    <dbReference type="NCBI Taxonomy" id="1936017"/>
    <lineage>
        <taxon>Bacteria</taxon>
        <taxon>Bacillati</taxon>
        <taxon>Cyanobacteriota</taxon>
        <taxon>Cyanophyceae</taxon>
        <taxon>Synechococcales</taxon>
        <taxon>environmental samples</taxon>
    </lineage>
</organism>
<dbReference type="Pfam" id="PF13565">
    <property type="entry name" value="HTH_32"/>
    <property type="match status" value="1"/>
</dbReference>
<sequence length="149" mass="16729">MPKKKYIVALSVEEREALESLTTTGKTSAYKFNHAWILLMADINQAVGGWRDHDISDALNISVSTIERVRQRFVEQSLDAALSRQVPSRTKPRLLDGEQEAHLIALACAQTPEGQGRWSIRLLADQLVELGHVESISHETVRQTLKKTN</sequence>
<dbReference type="InterPro" id="IPR009057">
    <property type="entry name" value="Homeodomain-like_sf"/>
</dbReference>